<feature type="transmembrane region" description="Helical" evidence="1">
    <location>
        <begin position="230"/>
        <end position="249"/>
    </location>
</feature>
<feature type="transmembrane region" description="Helical" evidence="1">
    <location>
        <begin position="176"/>
        <end position="199"/>
    </location>
</feature>
<keyword evidence="1" id="KW-0812">Transmembrane</keyword>
<feature type="transmembrane region" description="Helical" evidence="1">
    <location>
        <begin position="148"/>
        <end position="164"/>
    </location>
</feature>
<evidence type="ECO:0000313" key="2">
    <source>
        <dbReference type="EMBL" id="RXH82845.1"/>
    </source>
</evidence>
<evidence type="ECO:0008006" key="4">
    <source>
        <dbReference type="Google" id="ProtNLM"/>
    </source>
</evidence>
<accession>A0A498IL18</accession>
<evidence type="ECO:0000313" key="3">
    <source>
        <dbReference type="Proteomes" id="UP000290289"/>
    </source>
</evidence>
<dbReference type="PANTHER" id="PTHR48473">
    <property type="entry name" value="TIR DOMAIN-CONTAINING PROTEIN"/>
    <property type="match status" value="1"/>
</dbReference>
<proteinExistence type="predicted"/>
<name>A0A498IL18_MALDO</name>
<comment type="caution">
    <text evidence="2">The sequence shown here is derived from an EMBL/GenBank/DDBJ whole genome shotgun (WGS) entry which is preliminary data.</text>
</comment>
<reference evidence="2 3" key="1">
    <citation type="submission" date="2018-10" db="EMBL/GenBank/DDBJ databases">
        <title>A high-quality apple genome assembly.</title>
        <authorList>
            <person name="Hu J."/>
        </authorList>
    </citation>
    <scope>NUCLEOTIDE SEQUENCE [LARGE SCALE GENOMIC DNA]</scope>
    <source>
        <strain evidence="3">cv. HFTH1</strain>
        <tissue evidence="2">Young leaf</tissue>
    </source>
</reference>
<organism evidence="2 3">
    <name type="scientific">Malus domestica</name>
    <name type="common">Apple</name>
    <name type="synonym">Pyrus malus</name>
    <dbReference type="NCBI Taxonomy" id="3750"/>
    <lineage>
        <taxon>Eukaryota</taxon>
        <taxon>Viridiplantae</taxon>
        <taxon>Streptophyta</taxon>
        <taxon>Embryophyta</taxon>
        <taxon>Tracheophyta</taxon>
        <taxon>Spermatophyta</taxon>
        <taxon>Magnoliopsida</taxon>
        <taxon>eudicotyledons</taxon>
        <taxon>Gunneridae</taxon>
        <taxon>Pentapetalae</taxon>
        <taxon>rosids</taxon>
        <taxon>fabids</taxon>
        <taxon>Rosales</taxon>
        <taxon>Rosaceae</taxon>
        <taxon>Amygdaloideae</taxon>
        <taxon>Maleae</taxon>
        <taxon>Malus</taxon>
    </lineage>
</organism>
<dbReference type="Proteomes" id="UP000290289">
    <property type="component" value="Chromosome 11"/>
</dbReference>
<protein>
    <recommendedName>
        <fullName evidence="4">RING-type E3 ubiquitin transferase</fullName>
    </recommendedName>
</protein>
<keyword evidence="3" id="KW-1185">Reference proteome</keyword>
<sequence length="292" mass="32128">MEMEMQMKSYLKDGNVGSVVGVVTPTDSNVGVGVGVVTPNSTANHELAAQSIYGCAAKGSWEMNEINTTEEAIPTRYYCYRCRHLVTVDVEVEIKCPFCQDGFIQPCEGVNSRYLTMSSESELSESGSDGEGLVDEQRHVIRVTSSEWILLLTSCGIEILASVFDQVSSPLNPHYALIGMLLAIVAVLVCICELLQNAIKERVVLRSRGMLWCFHYPTPNNMLFGTFPEIFGLGLAIVQCICSAVQYHFSRRHATSPIKLSPLPVVFAFSLVVSKLLQSRRCTVDDTLQDGT</sequence>
<keyword evidence="1" id="KW-1133">Transmembrane helix</keyword>
<dbReference type="EMBL" id="RDQH01000337">
    <property type="protein sequence ID" value="RXH82845.1"/>
    <property type="molecule type" value="Genomic_DNA"/>
</dbReference>
<dbReference type="AlphaFoldDB" id="A0A498IL18"/>
<dbReference type="PANTHER" id="PTHR48473:SF1">
    <property type="entry name" value="TIR DOMAIN-CONTAINING PROTEIN"/>
    <property type="match status" value="1"/>
</dbReference>
<feature type="transmembrane region" description="Helical" evidence="1">
    <location>
        <begin position="261"/>
        <end position="277"/>
    </location>
</feature>
<evidence type="ECO:0000256" key="1">
    <source>
        <dbReference type="SAM" id="Phobius"/>
    </source>
</evidence>
<keyword evidence="1" id="KW-0472">Membrane</keyword>
<gene>
    <name evidence="2" type="ORF">DVH24_003343</name>
</gene>